<dbReference type="EMBL" id="BK015299">
    <property type="protein sequence ID" value="DAE00145.1"/>
    <property type="molecule type" value="Genomic_DNA"/>
</dbReference>
<evidence type="ECO:0000313" key="1">
    <source>
        <dbReference type="EMBL" id="DAE00145.1"/>
    </source>
</evidence>
<keyword evidence="1" id="KW-0436">Ligase</keyword>
<sequence length="45" mass="5579">MSFEELPLTFFCYQILDLRLYETDTRKFQVISSHNYFHFLSLTQR</sequence>
<accession>A0A8S5P131</accession>
<protein>
    <submittedName>
        <fullName evidence="1">Ligase domain protein</fullName>
    </submittedName>
</protein>
<organism evidence="1">
    <name type="scientific">Siphoviridae sp. ctTBR23</name>
    <dbReference type="NCBI Taxonomy" id="2825515"/>
    <lineage>
        <taxon>Viruses</taxon>
        <taxon>Duplodnaviria</taxon>
        <taxon>Heunggongvirae</taxon>
        <taxon>Uroviricota</taxon>
        <taxon>Caudoviricetes</taxon>
    </lineage>
</organism>
<proteinExistence type="predicted"/>
<reference evidence="1" key="1">
    <citation type="journal article" date="2021" name="Proc. Natl. Acad. Sci. U.S.A.">
        <title>A Catalog of Tens of Thousands of Viruses from Human Metagenomes Reveals Hidden Associations with Chronic Diseases.</title>
        <authorList>
            <person name="Tisza M.J."/>
            <person name="Buck C.B."/>
        </authorList>
    </citation>
    <scope>NUCLEOTIDE SEQUENCE</scope>
    <source>
        <strain evidence="1">CtTBR23</strain>
    </source>
</reference>
<dbReference type="GO" id="GO:0016874">
    <property type="term" value="F:ligase activity"/>
    <property type="evidence" value="ECO:0007669"/>
    <property type="project" value="UniProtKB-KW"/>
</dbReference>
<name>A0A8S5P131_9CAUD</name>